<keyword evidence="3" id="KW-1185">Reference proteome</keyword>
<evidence type="ECO:0000259" key="1">
    <source>
        <dbReference type="Pfam" id="PF12697"/>
    </source>
</evidence>
<dbReference type="Pfam" id="PF12697">
    <property type="entry name" value="Abhydrolase_6"/>
    <property type="match status" value="1"/>
</dbReference>
<evidence type="ECO:0000313" key="2">
    <source>
        <dbReference type="EMBL" id="MEW9573366.1"/>
    </source>
</evidence>
<accession>A0ABV3QJQ1</accession>
<comment type="caution">
    <text evidence="2">The sequence shown here is derived from an EMBL/GenBank/DDBJ whole genome shotgun (WGS) entry which is preliminary data.</text>
</comment>
<protein>
    <submittedName>
        <fullName evidence="2">Alpha/beta fold hydrolase</fullName>
    </submittedName>
</protein>
<dbReference type="InterPro" id="IPR000073">
    <property type="entry name" value="AB_hydrolase_1"/>
</dbReference>
<dbReference type="RefSeq" id="WP_367855426.1">
    <property type="nucleotide sequence ID" value="NZ_JBFOHK010000005.1"/>
</dbReference>
<organism evidence="2 3">
    <name type="scientific">Rhodanobacter lycopersici</name>
    <dbReference type="NCBI Taxonomy" id="3162487"/>
    <lineage>
        <taxon>Bacteria</taxon>
        <taxon>Pseudomonadati</taxon>
        <taxon>Pseudomonadota</taxon>
        <taxon>Gammaproteobacteria</taxon>
        <taxon>Lysobacterales</taxon>
        <taxon>Rhodanobacteraceae</taxon>
        <taxon>Rhodanobacter</taxon>
    </lineage>
</organism>
<sequence>MGVYHGVAGHAPLGMLLCPPLGQALMRTHRIYRQLATSLAARGICVLRFDYRGSGDSAGDSRALDWQHCLADIRSAAAELRVRSGCAAVIGFGAQLGGGLALAAAPAVGFAQLILWDPVLDGAQHVAELDAWQEGLRHDPQHYVRPRTAQEAAGQWLGFPVSPHWRAQVAAWRAEPARVPTLVVDSLLQPAASGWSPLVEAGARVVAMRPGVHWGDLHRLEHAILAPDLLRLVNEAVEQAA</sequence>
<evidence type="ECO:0000313" key="3">
    <source>
        <dbReference type="Proteomes" id="UP001556220"/>
    </source>
</evidence>
<name>A0ABV3QJQ1_9GAMM</name>
<gene>
    <name evidence="2" type="ORF">ABQJ54_16540</name>
</gene>
<dbReference type="Proteomes" id="UP001556220">
    <property type="component" value="Unassembled WGS sequence"/>
</dbReference>
<dbReference type="GO" id="GO:0016787">
    <property type="term" value="F:hydrolase activity"/>
    <property type="evidence" value="ECO:0007669"/>
    <property type="project" value="UniProtKB-KW"/>
</dbReference>
<proteinExistence type="predicted"/>
<keyword evidence="2" id="KW-0378">Hydrolase</keyword>
<dbReference type="EMBL" id="JBFOHK010000005">
    <property type="protein sequence ID" value="MEW9573366.1"/>
    <property type="molecule type" value="Genomic_DNA"/>
</dbReference>
<feature type="domain" description="AB hydrolase-1" evidence="1">
    <location>
        <begin position="29"/>
        <end position="198"/>
    </location>
</feature>
<dbReference type="Gene3D" id="3.40.50.1820">
    <property type="entry name" value="alpha/beta hydrolase"/>
    <property type="match status" value="1"/>
</dbReference>
<dbReference type="SUPFAM" id="SSF53474">
    <property type="entry name" value="alpha/beta-Hydrolases"/>
    <property type="match status" value="1"/>
</dbReference>
<dbReference type="InterPro" id="IPR029058">
    <property type="entry name" value="AB_hydrolase_fold"/>
</dbReference>
<reference evidence="2 3" key="1">
    <citation type="submission" date="2024-06" db="EMBL/GenBank/DDBJ databases">
        <authorList>
            <person name="Woo H."/>
        </authorList>
    </citation>
    <scope>NUCLEOTIDE SEQUENCE [LARGE SCALE GENOMIC DNA]</scope>
    <source>
        <strain evidence="2 3">Si-c</strain>
    </source>
</reference>